<dbReference type="Proteomes" id="UP000229782">
    <property type="component" value="Unassembled WGS sequence"/>
</dbReference>
<evidence type="ECO:0000313" key="2">
    <source>
        <dbReference type="Proteomes" id="UP000229782"/>
    </source>
</evidence>
<name>A0A2H0N446_9BACT</name>
<accession>A0A2H0N446</accession>
<reference evidence="1 2" key="1">
    <citation type="submission" date="2017-09" db="EMBL/GenBank/DDBJ databases">
        <title>Depth-based differentiation of microbial function through sediment-hosted aquifers and enrichment of novel symbionts in the deep terrestrial subsurface.</title>
        <authorList>
            <person name="Probst A.J."/>
            <person name="Ladd B."/>
            <person name="Jarett J.K."/>
            <person name="Geller-Mcgrath D.E."/>
            <person name="Sieber C.M."/>
            <person name="Emerson J.B."/>
            <person name="Anantharaman K."/>
            <person name="Thomas B.C."/>
            <person name="Malmstrom R."/>
            <person name="Stieglmeier M."/>
            <person name="Klingl A."/>
            <person name="Woyke T."/>
            <person name="Ryan C.M."/>
            <person name="Banfield J.F."/>
        </authorList>
    </citation>
    <scope>NUCLEOTIDE SEQUENCE [LARGE SCALE GENOMIC DNA]</scope>
    <source>
        <strain evidence="1">CG11_big_fil_rev_8_21_14_0_20_43_7</strain>
    </source>
</reference>
<organism evidence="1 2">
    <name type="scientific">Candidatus Magasanikbacteria bacterium CG11_big_fil_rev_8_21_14_0_20_43_7</name>
    <dbReference type="NCBI Taxonomy" id="1974654"/>
    <lineage>
        <taxon>Bacteria</taxon>
        <taxon>Candidatus Magasanikiibacteriota</taxon>
    </lineage>
</organism>
<gene>
    <name evidence="1" type="ORF">COV60_03235</name>
</gene>
<protein>
    <submittedName>
        <fullName evidence="1">Uncharacterized protein</fullName>
    </submittedName>
</protein>
<dbReference type="AlphaFoldDB" id="A0A2H0N446"/>
<proteinExistence type="predicted"/>
<sequence length="74" mass="8676">MDTETPLEVRIAAALIEMEKDERWNQDVPGIKGWTYGEMIEMLNQEDGFDPERDTLDSLQEEFERKAKADLEKE</sequence>
<dbReference type="EMBL" id="PCWM01000077">
    <property type="protein sequence ID" value="PIR02895.1"/>
    <property type="molecule type" value="Genomic_DNA"/>
</dbReference>
<comment type="caution">
    <text evidence="1">The sequence shown here is derived from an EMBL/GenBank/DDBJ whole genome shotgun (WGS) entry which is preliminary data.</text>
</comment>
<evidence type="ECO:0000313" key="1">
    <source>
        <dbReference type="EMBL" id="PIR02895.1"/>
    </source>
</evidence>